<keyword evidence="2" id="KW-1185">Reference proteome</keyword>
<evidence type="ECO:0000313" key="1">
    <source>
        <dbReference type="EMBL" id="NGP90227.1"/>
    </source>
</evidence>
<dbReference type="RefSeq" id="WP_165271451.1">
    <property type="nucleotide sequence ID" value="NZ_JAALLS010000043.1"/>
</dbReference>
<name>A0A6M1T7K7_9BACT</name>
<organism evidence="1 2">
    <name type="scientific">Fodinibius halophilus</name>
    <dbReference type="NCBI Taxonomy" id="1736908"/>
    <lineage>
        <taxon>Bacteria</taxon>
        <taxon>Pseudomonadati</taxon>
        <taxon>Balneolota</taxon>
        <taxon>Balneolia</taxon>
        <taxon>Balneolales</taxon>
        <taxon>Balneolaceae</taxon>
        <taxon>Fodinibius</taxon>
    </lineage>
</organism>
<reference evidence="1 2" key="1">
    <citation type="submission" date="2020-02" db="EMBL/GenBank/DDBJ databases">
        <title>Aliifodinibius halophilus 2W32, complete genome.</title>
        <authorList>
            <person name="Li Y."/>
            <person name="Wu S."/>
        </authorList>
    </citation>
    <scope>NUCLEOTIDE SEQUENCE [LARGE SCALE GENOMIC DNA]</scope>
    <source>
        <strain evidence="1 2">2W32</strain>
    </source>
</reference>
<dbReference type="Proteomes" id="UP000479132">
    <property type="component" value="Unassembled WGS sequence"/>
</dbReference>
<accession>A0A6M1T7K7</accession>
<gene>
    <name evidence="1" type="ORF">G3569_17845</name>
</gene>
<sequence>MSAKLLYIIFPFLLFSCTTQKGDFENYEVYVWRAFYNPADISTGDYEIKIESDTLINGSPIQIDSTDGRFLLYRNLNFTNDSTWHKRIVKINNDSLAIYSNMLETIWYDEEYGILKFIIPHSRRYGKIRSYELVKQIEVANGIENERNFDSTVSAINEIREKEREKFIEGLKQQN</sequence>
<dbReference type="EMBL" id="JAALLS010000043">
    <property type="protein sequence ID" value="NGP90227.1"/>
    <property type="molecule type" value="Genomic_DNA"/>
</dbReference>
<comment type="caution">
    <text evidence="1">The sequence shown here is derived from an EMBL/GenBank/DDBJ whole genome shotgun (WGS) entry which is preliminary data.</text>
</comment>
<evidence type="ECO:0000313" key="2">
    <source>
        <dbReference type="Proteomes" id="UP000479132"/>
    </source>
</evidence>
<dbReference type="PROSITE" id="PS51257">
    <property type="entry name" value="PROKAR_LIPOPROTEIN"/>
    <property type="match status" value="1"/>
</dbReference>
<proteinExistence type="predicted"/>
<dbReference type="AlphaFoldDB" id="A0A6M1T7K7"/>
<protein>
    <recommendedName>
        <fullName evidence="3">Lipoprotein</fullName>
    </recommendedName>
</protein>
<evidence type="ECO:0008006" key="3">
    <source>
        <dbReference type="Google" id="ProtNLM"/>
    </source>
</evidence>